<proteinExistence type="predicted"/>
<dbReference type="AlphaFoldDB" id="A0A5B7GFC3"/>
<sequence>MKRKSRRNVCPDNPRLLLCSLQCCVEWPRRGDGLVAGSTSIFHLVFRGTWEAFLVLYLEGDIC</sequence>
<keyword evidence="2" id="KW-1185">Reference proteome</keyword>
<evidence type="ECO:0000313" key="1">
    <source>
        <dbReference type="EMBL" id="MPC56065.1"/>
    </source>
</evidence>
<accession>A0A5B7GFC3</accession>
<organism evidence="1 2">
    <name type="scientific">Portunus trituberculatus</name>
    <name type="common">Swimming crab</name>
    <name type="synonym">Neptunus trituberculatus</name>
    <dbReference type="NCBI Taxonomy" id="210409"/>
    <lineage>
        <taxon>Eukaryota</taxon>
        <taxon>Metazoa</taxon>
        <taxon>Ecdysozoa</taxon>
        <taxon>Arthropoda</taxon>
        <taxon>Crustacea</taxon>
        <taxon>Multicrustacea</taxon>
        <taxon>Malacostraca</taxon>
        <taxon>Eumalacostraca</taxon>
        <taxon>Eucarida</taxon>
        <taxon>Decapoda</taxon>
        <taxon>Pleocyemata</taxon>
        <taxon>Brachyura</taxon>
        <taxon>Eubrachyura</taxon>
        <taxon>Portunoidea</taxon>
        <taxon>Portunidae</taxon>
        <taxon>Portuninae</taxon>
        <taxon>Portunus</taxon>
    </lineage>
</organism>
<name>A0A5B7GFC3_PORTR</name>
<comment type="caution">
    <text evidence="1">The sequence shown here is derived from an EMBL/GenBank/DDBJ whole genome shotgun (WGS) entry which is preliminary data.</text>
</comment>
<protein>
    <submittedName>
        <fullName evidence="1">Uncharacterized protein</fullName>
    </submittedName>
</protein>
<dbReference type="EMBL" id="VSRR010013663">
    <property type="protein sequence ID" value="MPC56065.1"/>
    <property type="molecule type" value="Genomic_DNA"/>
</dbReference>
<reference evidence="1 2" key="1">
    <citation type="submission" date="2019-05" db="EMBL/GenBank/DDBJ databases">
        <title>Another draft genome of Portunus trituberculatus and its Hox gene families provides insights of decapod evolution.</title>
        <authorList>
            <person name="Jeong J.-H."/>
            <person name="Song I."/>
            <person name="Kim S."/>
            <person name="Choi T."/>
            <person name="Kim D."/>
            <person name="Ryu S."/>
            <person name="Kim W."/>
        </authorList>
    </citation>
    <scope>NUCLEOTIDE SEQUENCE [LARGE SCALE GENOMIC DNA]</scope>
    <source>
        <tissue evidence="1">Muscle</tissue>
    </source>
</reference>
<evidence type="ECO:0000313" key="2">
    <source>
        <dbReference type="Proteomes" id="UP000324222"/>
    </source>
</evidence>
<dbReference type="Proteomes" id="UP000324222">
    <property type="component" value="Unassembled WGS sequence"/>
</dbReference>
<gene>
    <name evidence="1" type="ORF">E2C01_050015</name>
</gene>